<proteinExistence type="predicted"/>
<keyword evidence="2" id="KW-1185">Reference proteome</keyword>
<accession>A0ACB8SQX1</accession>
<evidence type="ECO:0000313" key="1">
    <source>
        <dbReference type="EMBL" id="KAI0058592.1"/>
    </source>
</evidence>
<reference evidence="1" key="2">
    <citation type="journal article" date="2022" name="New Phytol.">
        <title>Evolutionary transition to the ectomycorrhizal habit in the genomes of a hyperdiverse lineage of mushroom-forming fungi.</title>
        <authorList>
            <person name="Looney B."/>
            <person name="Miyauchi S."/>
            <person name="Morin E."/>
            <person name="Drula E."/>
            <person name="Courty P.E."/>
            <person name="Kohler A."/>
            <person name="Kuo A."/>
            <person name="LaButti K."/>
            <person name="Pangilinan J."/>
            <person name="Lipzen A."/>
            <person name="Riley R."/>
            <person name="Andreopoulos W."/>
            <person name="He G."/>
            <person name="Johnson J."/>
            <person name="Nolan M."/>
            <person name="Tritt A."/>
            <person name="Barry K.W."/>
            <person name="Grigoriev I.V."/>
            <person name="Nagy L.G."/>
            <person name="Hibbett D."/>
            <person name="Henrissat B."/>
            <person name="Matheny P.B."/>
            <person name="Labbe J."/>
            <person name="Martin F.M."/>
        </authorList>
    </citation>
    <scope>NUCLEOTIDE SEQUENCE</scope>
    <source>
        <strain evidence="1">HHB10654</strain>
    </source>
</reference>
<keyword evidence="1" id="KW-0645">Protease</keyword>
<evidence type="ECO:0000313" key="2">
    <source>
        <dbReference type="Proteomes" id="UP000814140"/>
    </source>
</evidence>
<comment type="caution">
    <text evidence="1">The sequence shown here is derived from an EMBL/GenBank/DDBJ whole genome shotgun (WGS) entry which is preliminary data.</text>
</comment>
<sequence length="566" mass="60182">MRFQSICHLSCVVAVVISGITRGANFVHERRDSVPDGFTKNGPASDDTILNLRLALKQSNISGLHSALYDVSTPSSEHYGQHLTKQKVIDFVAPSQKSKDVINAWLSEHGLSTTTLSPSGDWLGLRLSVAQANEVFDANFSSFTHQASGEESVRTLSYSIPEHLQDHLILVHPTITFPNPRSGNAIFSTPAPARLRSVDSSASGSCNANVTPTCVQSLYNIPTSLATEPSNMLGISGFIDQWANEADLKSFLMQYRPDLSPDDTFALQTLDGGSNPQQLKKAGIEADIDVQWTIGIASGVPTVFISVGAQYHDGDLEGFLDIANFLLAEENPPQVLTTSYGQDEYTISKELALILCNAYAQLSARGISVIYASGDGGVAGSSQNTSCHNFVPSFPSGCPFVTSVGATVDVNPEVAAYFSAGGFSNYFPRPWYQDSAVSGYLSQLGHTYKGRYNSSGRGYPDVSALGENLKLVYTGMNVHAAGTSCASPIFASVISLLNDRLIAAGKPVLGFLNPFLYSSGASSLKDITSGSNPGCKTKGFHAVDGWDPVTGLGTPNFTSFLAAVGL</sequence>
<dbReference type="Proteomes" id="UP000814140">
    <property type="component" value="Unassembled WGS sequence"/>
</dbReference>
<organism evidence="1 2">
    <name type="scientific">Artomyces pyxidatus</name>
    <dbReference type="NCBI Taxonomy" id="48021"/>
    <lineage>
        <taxon>Eukaryota</taxon>
        <taxon>Fungi</taxon>
        <taxon>Dikarya</taxon>
        <taxon>Basidiomycota</taxon>
        <taxon>Agaricomycotina</taxon>
        <taxon>Agaricomycetes</taxon>
        <taxon>Russulales</taxon>
        <taxon>Auriscalpiaceae</taxon>
        <taxon>Artomyces</taxon>
    </lineage>
</organism>
<dbReference type="EMBL" id="MU277233">
    <property type="protein sequence ID" value="KAI0058592.1"/>
    <property type="molecule type" value="Genomic_DNA"/>
</dbReference>
<reference evidence="1" key="1">
    <citation type="submission" date="2021-03" db="EMBL/GenBank/DDBJ databases">
        <authorList>
            <consortium name="DOE Joint Genome Institute"/>
            <person name="Ahrendt S."/>
            <person name="Looney B.P."/>
            <person name="Miyauchi S."/>
            <person name="Morin E."/>
            <person name="Drula E."/>
            <person name="Courty P.E."/>
            <person name="Chicoki N."/>
            <person name="Fauchery L."/>
            <person name="Kohler A."/>
            <person name="Kuo A."/>
            <person name="Labutti K."/>
            <person name="Pangilinan J."/>
            <person name="Lipzen A."/>
            <person name="Riley R."/>
            <person name="Andreopoulos W."/>
            <person name="He G."/>
            <person name="Johnson J."/>
            <person name="Barry K.W."/>
            <person name="Grigoriev I.V."/>
            <person name="Nagy L."/>
            <person name="Hibbett D."/>
            <person name="Henrissat B."/>
            <person name="Matheny P.B."/>
            <person name="Labbe J."/>
            <person name="Martin F."/>
        </authorList>
    </citation>
    <scope>NUCLEOTIDE SEQUENCE</scope>
    <source>
        <strain evidence="1">HHB10654</strain>
    </source>
</reference>
<name>A0ACB8SQX1_9AGAM</name>
<keyword evidence="1" id="KW-0378">Hydrolase</keyword>
<protein>
    <submittedName>
        <fullName evidence="1">Family S53 protease</fullName>
    </submittedName>
</protein>
<gene>
    <name evidence="1" type="ORF">BV25DRAFT_1810503</name>
</gene>